<evidence type="ECO:0000313" key="4">
    <source>
        <dbReference type="EMBL" id="NMG27209.1"/>
    </source>
</evidence>
<feature type="domain" description="Transposase InsH N-terminal" evidence="2">
    <location>
        <begin position="21"/>
        <end position="115"/>
    </location>
</feature>
<keyword evidence="1" id="KW-0175">Coiled coil</keyword>
<gene>
    <name evidence="4" type="ORF">GO606_21470</name>
</gene>
<evidence type="ECO:0000259" key="3">
    <source>
        <dbReference type="Pfam" id="PF13751"/>
    </source>
</evidence>
<comment type="caution">
    <text evidence="4">The sequence shown here is derived from an EMBL/GenBank/DDBJ whole genome shotgun (WGS) entry which is preliminary data.</text>
</comment>
<dbReference type="PANTHER" id="PTHR33408:SF4">
    <property type="entry name" value="TRANSPOSASE DDE DOMAIN-CONTAINING PROTEIN"/>
    <property type="match status" value="1"/>
</dbReference>
<sequence length="432" mass="46743">MKTRARVLLPNRGQMEFRASDLESLLPAGHRARLVWAYVERQDLTRFYAGIRAVDGGVGRAAIAPEILLALWLYATLDGVGSARAVSRLIESHDAYRWLCGGVQVNHHTLSDFRKDHGEALDELLSVSIASLMAAGVVKLRQVAQDGMRVRASAGAGSFRRHEKLEAYLEAARGQVSRLKAELEADPAQAERARQAARLRAAKEREARLEQALSRLPEIEAIKQRQGKKAAEARASMTDAEATVMKMGDGGFRPAYNPQLASDADSLVIVGVEVATVGSDQGQLVPMLEQVTARCGQAPDAWLVDGGFVGHEQIERAAEHTVVYGPVPAPKDKTVDPHQPKLGDSAAVADWRQRMGTDEAKAIYKRRAATAECVNAQARNRGLLQFRVRGLAKVKCVMLMFALAHNLMRMAALAPELLGIGTGASTIPGIGA</sequence>
<dbReference type="Pfam" id="PF05598">
    <property type="entry name" value="DUF772"/>
    <property type="match status" value="1"/>
</dbReference>
<evidence type="ECO:0000313" key="5">
    <source>
        <dbReference type="Proteomes" id="UP000615989"/>
    </source>
</evidence>
<reference evidence="4" key="1">
    <citation type="submission" date="2019-12" db="EMBL/GenBank/DDBJ databases">
        <title>Comparative genomics gives insights into the taxonomy of the Azoarcus-Aromatoleum group and reveals separate origins of nif in the plant-associated Azoarcus and non-plant-associated Aromatoleum sub-groups.</title>
        <authorList>
            <person name="Lafos M."/>
            <person name="Maluk M."/>
            <person name="Batista M."/>
            <person name="Junghare M."/>
            <person name="Carmona M."/>
            <person name="Faoro H."/>
            <person name="Cruz L.M."/>
            <person name="Battistoni F."/>
            <person name="De Souza E."/>
            <person name="Pedrosa F."/>
            <person name="Chen W.-M."/>
            <person name="Poole P.S."/>
            <person name="Dixon R.A."/>
            <person name="James E.K."/>
        </authorList>
    </citation>
    <scope>NUCLEOTIDE SEQUENCE</scope>
    <source>
        <strain evidence="4">LuFRes1</strain>
    </source>
</reference>
<dbReference type="InterPro" id="IPR025668">
    <property type="entry name" value="Tnp_DDE_dom"/>
</dbReference>
<dbReference type="Proteomes" id="UP000615989">
    <property type="component" value="Unassembled WGS sequence"/>
</dbReference>
<organism evidence="4 5">
    <name type="scientific">Aromatoleum anaerobium</name>
    <dbReference type="NCBI Taxonomy" id="182180"/>
    <lineage>
        <taxon>Bacteria</taxon>
        <taxon>Pseudomonadati</taxon>
        <taxon>Pseudomonadota</taxon>
        <taxon>Betaproteobacteria</taxon>
        <taxon>Rhodocyclales</taxon>
        <taxon>Rhodocyclaceae</taxon>
        <taxon>Aromatoleum</taxon>
    </lineage>
</organism>
<protein>
    <submittedName>
        <fullName evidence="4">IS1182 family transposase</fullName>
    </submittedName>
</protein>
<dbReference type="InterPro" id="IPR047629">
    <property type="entry name" value="IS1182_transpos"/>
</dbReference>
<feature type="domain" description="Transposase DDE" evidence="3">
    <location>
        <begin position="347"/>
        <end position="411"/>
    </location>
</feature>
<dbReference type="PANTHER" id="PTHR33408">
    <property type="entry name" value="TRANSPOSASE"/>
    <property type="match status" value="1"/>
</dbReference>
<dbReference type="EMBL" id="WTVG01000179">
    <property type="protein sequence ID" value="NMG27209.1"/>
    <property type="molecule type" value="Genomic_DNA"/>
</dbReference>
<name>A0ABX1PRF5_9RHOO</name>
<evidence type="ECO:0000256" key="1">
    <source>
        <dbReference type="SAM" id="Coils"/>
    </source>
</evidence>
<dbReference type="NCBIfam" id="NF033551">
    <property type="entry name" value="transpos_IS1182"/>
    <property type="match status" value="1"/>
</dbReference>
<keyword evidence="5" id="KW-1185">Reference proteome</keyword>
<accession>A0ABX1PRF5</accession>
<feature type="coiled-coil region" evidence="1">
    <location>
        <begin position="162"/>
        <end position="212"/>
    </location>
</feature>
<evidence type="ECO:0000259" key="2">
    <source>
        <dbReference type="Pfam" id="PF05598"/>
    </source>
</evidence>
<dbReference type="Pfam" id="PF13751">
    <property type="entry name" value="DDE_Tnp_1_6"/>
    <property type="match status" value="1"/>
</dbReference>
<dbReference type="RefSeq" id="WP_169120923.1">
    <property type="nucleotide sequence ID" value="NZ_WTVG02000035.1"/>
</dbReference>
<proteinExistence type="predicted"/>
<dbReference type="InterPro" id="IPR008490">
    <property type="entry name" value="Transposase_InsH_N"/>
</dbReference>